<dbReference type="EC" id="3.4.24.-" evidence="3"/>
<keyword evidence="1" id="KW-0812">Transmembrane</keyword>
<dbReference type="GO" id="GO:0008237">
    <property type="term" value="F:metallopeptidase activity"/>
    <property type="evidence" value="ECO:0007669"/>
    <property type="project" value="UniProtKB-KW"/>
</dbReference>
<dbReference type="Proteomes" id="UP000723714">
    <property type="component" value="Unassembled WGS sequence"/>
</dbReference>
<feature type="transmembrane region" description="Helical" evidence="1">
    <location>
        <begin position="50"/>
        <end position="68"/>
    </location>
</feature>
<dbReference type="EMBL" id="JABACJ020000004">
    <property type="protein sequence ID" value="MBU3875536.1"/>
    <property type="molecule type" value="Genomic_DNA"/>
</dbReference>
<accession>A0ABS6D218</accession>
<evidence type="ECO:0000259" key="2">
    <source>
        <dbReference type="Pfam" id="PF02517"/>
    </source>
</evidence>
<keyword evidence="3" id="KW-0482">Metalloprotease</keyword>
<name>A0ABS6D218_9FIRM</name>
<keyword evidence="1" id="KW-0472">Membrane</keyword>
<keyword evidence="1" id="KW-1133">Transmembrane helix</keyword>
<dbReference type="InterPro" id="IPR003675">
    <property type="entry name" value="Rce1/LyrA-like_dom"/>
</dbReference>
<keyword evidence="4" id="KW-1185">Reference proteome</keyword>
<evidence type="ECO:0000256" key="1">
    <source>
        <dbReference type="SAM" id="Phobius"/>
    </source>
</evidence>
<feature type="domain" description="CAAX prenyl protease 2/Lysostaphin resistance protein A-like" evidence="2">
    <location>
        <begin position="2"/>
        <end position="63"/>
    </location>
</feature>
<evidence type="ECO:0000313" key="3">
    <source>
        <dbReference type="EMBL" id="MBU3875536.1"/>
    </source>
</evidence>
<keyword evidence="3" id="KW-0378">Hydrolase</keyword>
<keyword evidence="3" id="KW-0645">Protease</keyword>
<evidence type="ECO:0000313" key="4">
    <source>
        <dbReference type="Proteomes" id="UP000723714"/>
    </source>
</evidence>
<feature type="transmembrane region" description="Helical" evidence="1">
    <location>
        <begin position="25"/>
        <end position="43"/>
    </location>
</feature>
<sequence>MLVGILWQIWHVPFYFPDKFWDGRILFARFIFLPALSVVLGYVYMKTENVWLVAYMHFITNLILGGFLPVYTDIRYPVALLLISCIWFLLLFTKEYKNTKQ</sequence>
<protein>
    <submittedName>
        <fullName evidence="3">CPBP family intramembrane metalloprotease</fullName>
        <ecNumber evidence="3">3.4.24.-</ecNumber>
    </submittedName>
</protein>
<feature type="transmembrane region" description="Helical" evidence="1">
    <location>
        <begin position="74"/>
        <end position="92"/>
    </location>
</feature>
<dbReference type="Pfam" id="PF02517">
    <property type="entry name" value="Rce1-like"/>
    <property type="match status" value="1"/>
</dbReference>
<organism evidence="3 4">
    <name type="scientific">Faecalicatena faecalis</name>
    <dbReference type="NCBI Taxonomy" id="2726362"/>
    <lineage>
        <taxon>Bacteria</taxon>
        <taxon>Bacillati</taxon>
        <taxon>Bacillota</taxon>
        <taxon>Clostridia</taxon>
        <taxon>Lachnospirales</taxon>
        <taxon>Lachnospiraceae</taxon>
        <taxon>Faecalicatena</taxon>
    </lineage>
</organism>
<comment type="caution">
    <text evidence="3">The sequence shown here is derived from an EMBL/GenBank/DDBJ whole genome shotgun (WGS) entry which is preliminary data.</text>
</comment>
<reference evidence="3 4" key="1">
    <citation type="submission" date="2021-06" db="EMBL/GenBank/DDBJ databases">
        <title>Faecalicatena sp. nov. isolated from porcine feces.</title>
        <authorList>
            <person name="Oh B.S."/>
            <person name="Lee J.H."/>
        </authorList>
    </citation>
    <scope>NUCLEOTIDE SEQUENCE [LARGE SCALE GENOMIC DNA]</scope>
    <source>
        <strain evidence="3 4">AGMB00832</strain>
    </source>
</reference>
<gene>
    <name evidence="3" type="ORF">HGO97_006895</name>
</gene>
<proteinExistence type="predicted"/>